<dbReference type="RefSeq" id="WP_025070369.1">
    <property type="nucleotide sequence ID" value="NZ_FUXK01000011.1"/>
</dbReference>
<dbReference type="InterPro" id="IPR038770">
    <property type="entry name" value="Na+/solute_symporter_sf"/>
</dbReference>
<organism evidence="2 3">
    <name type="scientific">Segatella oulorum</name>
    <dbReference type="NCBI Taxonomy" id="28136"/>
    <lineage>
        <taxon>Bacteria</taxon>
        <taxon>Pseudomonadati</taxon>
        <taxon>Bacteroidota</taxon>
        <taxon>Bacteroidia</taxon>
        <taxon>Bacteroidales</taxon>
        <taxon>Prevotellaceae</taxon>
        <taxon>Segatella</taxon>
    </lineage>
</organism>
<dbReference type="InterPro" id="IPR005642">
    <property type="entry name" value="LysO"/>
</dbReference>
<dbReference type="GO" id="GO:0015661">
    <property type="term" value="F:L-lysine efflux transmembrane transporter activity"/>
    <property type="evidence" value="ECO:0007669"/>
    <property type="project" value="InterPro"/>
</dbReference>
<evidence type="ECO:0008006" key="4">
    <source>
        <dbReference type="Google" id="ProtNLM"/>
    </source>
</evidence>
<dbReference type="AlphaFoldDB" id="A0A1T4NSX9"/>
<evidence type="ECO:0000313" key="3">
    <source>
        <dbReference type="Proteomes" id="UP000190065"/>
    </source>
</evidence>
<evidence type="ECO:0000313" key="2">
    <source>
        <dbReference type="EMBL" id="SJZ82257.1"/>
    </source>
</evidence>
<name>A0A1T4NSX9_9BACT</name>
<reference evidence="2 3" key="1">
    <citation type="submission" date="2017-02" db="EMBL/GenBank/DDBJ databases">
        <authorList>
            <person name="Peterson S.W."/>
        </authorList>
    </citation>
    <scope>NUCLEOTIDE SEQUENCE [LARGE SCALE GENOMIC DNA]</scope>
    <source>
        <strain evidence="2 3">ATCC 43324</strain>
    </source>
</reference>
<protein>
    <recommendedName>
        <fullName evidence="4">DUF340 domain-containing protein</fullName>
    </recommendedName>
</protein>
<evidence type="ECO:0000256" key="1">
    <source>
        <dbReference type="SAM" id="Phobius"/>
    </source>
</evidence>
<dbReference type="EMBL" id="FUXK01000011">
    <property type="protein sequence ID" value="SJZ82257.1"/>
    <property type="molecule type" value="Genomic_DNA"/>
</dbReference>
<keyword evidence="1" id="KW-1133">Transmembrane helix</keyword>
<proteinExistence type="predicted"/>
<keyword evidence="1" id="KW-0472">Membrane</keyword>
<keyword evidence="1" id="KW-0812">Transmembrane</keyword>
<feature type="transmembrane region" description="Helical" evidence="1">
    <location>
        <begin position="33"/>
        <end position="53"/>
    </location>
</feature>
<sequence>MFRILIVLFIGVVFGYVFRNVRHIKVVEKTEHYTVLVLLFVFGISIGSNHSLLRGIGYFGWQAVIIAVLGMIGSFGAGYLFNRFINKKDRENEK</sequence>
<feature type="transmembrane region" description="Helical" evidence="1">
    <location>
        <begin position="59"/>
        <end position="81"/>
    </location>
</feature>
<accession>A0A1T4NSX9</accession>
<feature type="transmembrane region" description="Helical" evidence="1">
    <location>
        <begin position="6"/>
        <end position="21"/>
    </location>
</feature>
<dbReference type="Pfam" id="PF03956">
    <property type="entry name" value="Lys_export"/>
    <property type="match status" value="1"/>
</dbReference>
<dbReference type="Proteomes" id="UP000190065">
    <property type="component" value="Unassembled WGS sequence"/>
</dbReference>
<gene>
    <name evidence="2" type="ORF">SAMN02745202_01185</name>
</gene>
<dbReference type="Gene3D" id="1.20.1530.20">
    <property type="match status" value="1"/>
</dbReference>